<dbReference type="Proteomes" id="UP000788262">
    <property type="component" value="Unassembled WGS sequence"/>
</dbReference>
<dbReference type="EMBL" id="JAFFZS010000013">
    <property type="protein sequence ID" value="MBN0045971.1"/>
    <property type="molecule type" value="Genomic_DNA"/>
</dbReference>
<dbReference type="RefSeq" id="WP_205384136.1">
    <property type="nucleotide sequence ID" value="NZ_JAFFZS010000013.1"/>
</dbReference>
<protein>
    <recommendedName>
        <fullName evidence="5">Methyl-accepting chemotaxis protein</fullName>
    </recommendedName>
</protein>
<dbReference type="SUPFAM" id="SSF58104">
    <property type="entry name" value="Methyl-accepting chemotaxis protein (MCP) signaling domain"/>
    <property type="match status" value="1"/>
</dbReference>
<feature type="transmembrane region" description="Helical" evidence="2">
    <location>
        <begin position="77"/>
        <end position="100"/>
    </location>
</feature>
<feature type="transmembrane region" description="Helical" evidence="2">
    <location>
        <begin position="140"/>
        <end position="163"/>
    </location>
</feature>
<gene>
    <name evidence="3" type="ORF">JS756_18035</name>
</gene>
<comment type="caution">
    <text evidence="3">The sequence shown here is derived from an EMBL/GenBank/DDBJ whole genome shotgun (WGS) entry which is preliminary data.</text>
</comment>
<evidence type="ECO:0008006" key="5">
    <source>
        <dbReference type="Google" id="ProtNLM"/>
    </source>
</evidence>
<keyword evidence="2" id="KW-0812">Transmembrane</keyword>
<reference evidence="3 4" key="1">
    <citation type="submission" date="2021-02" db="EMBL/GenBank/DDBJ databases">
        <title>Whole genome sequencing of Streptomyces actuosus VRA1.</title>
        <authorList>
            <person name="Sen G."/>
            <person name="Sen A."/>
        </authorList>
    </citation>
    <scope>NUCLEOTIDE SEQUENCE [LARGE SCALE GENOMIC DNA]</scope>
    <source>
        <strain evidence="3 4">VRA1</strain>
    </source>
</reference>
<sequence length="430" mass="45127">MPDGVLLDRRAVARSIAELAQRPPLEPRRQELTALAEALESHEPTALDPWSELDLLTAFARPESLRMPGARDAEPGIWSYLEAALGALVFAPLMLTWYGLTRASSAYEALTGTNPQAAERPFLQLWQSGFEGHLTGAFTFGHVALSATAAILVLFGLVLVHGLRRAAVTRREEAAGRDAGRLTADLVSSLTRAQLVLNRHRLSSPQRFAAELTQAAGTLTELGNKAVRVHRDLTAAAGVVDAAVQAAEHRLAGVDGAVRPLEDAAARIETAVSENGVRLGAALDDVRGAHGEVRAAVEVAGDRVEESVTVLAAAQRAYTTGIEVAADVVSQLVGSVGDITDRTGDAVRESQRAARELAAQTDALRDAAESFARLAQELRVVIPAATAPPAAGPRAARPVRETGEPGGPAGGPPDGADPAPHVPTSLTRTR</sequence>
<keyword evidence="2" id="KW-0472">Membrane</keyword>
<feature type="region of interest" description="Disordered" evidence="1">
    <location>
        <begin position="386"/>
        <end position="430"/>
    </location>
</feature>
<feature type="compositionally biased region" description="Gly residues" evidence="1">
    <location>
        <begin position="404"/>
        <end position="413"/>
    </location>
</feature>
<keyword evidence="2" id="KW-1133">Transmembrane helix</keyword>
<evidence type="ECO:0000313" key="3">
    <source>
        <dbReference type="EMBL" id="MBN0045971.1"/>
    </source>
</evidence>
<proteinExistence type="predicted"/>
<evidence type="ECO:0000256" key="2">
    <source>
        <dbReference type="SAM" id="Phobius"/>
    </source>
</evidence>
<accession>A0ABS2VSC2</accession>
<evidence type="ECO:0000256" key="1">
    <source>
        <dbReference type="SAM" id="MobiDB-lite"/>
    </source>
</evidence>
<name>A0ABS2VSC2_STRAS</name>
<organism evidence="3 4">
    <name type="scientific">Streptomyces actuosus</name>
    <dbReference type="NCBI Taxonomy" id="1885"/>
    <lineage>
        <taxon>Bacteria</taxon>
        <taxon>Bacillati</taxon>
        <taxon>Actinomycetota</taxon>
        <taxon>Actinomycetes</taxon>
        <taxon>Kitasatosporales</taxon>
        <taxon>Streptomycetaceae</taxon>
        <taxon>Streptomyces</taxon>
    </lineage>
</organism>
<feature type="compositionally biased region" description="Low complexity" evidence="1">
    <location>
        <begin position="386"/>
        <end position="396"/>
    </location>
</feature>
<keyword evidence="4" id="KW-1185">Reference proteome</keyword>
<evidence type="ECO:0000313" key="4">
    <source>
        <dbReference type="Proteomes" id="UP000788262"/>
    </source>
</evidence>